<sequence length="66" mass="7846">MARRYISRFVFEPRRFSTRGADFFSTRRWFLHGFVHIPESSVQSVPRGRRITAIVCFKMRKKAIPG</sequence>
<dbReference type="EMBL" id="MPDP01000280">
    <property type="protein sequence ID" value="KAK1457969.1"/>
    <property type="molecule type" value="Genomic_DNA"/>
</dbReference>
<reference evidence="1" key="1">
    <citation type="submission" date="2016-11" db="EMBL/GenBank/DDBJ databases">
        <title>The genome sequence of Colletotrichum cuscutae.</title>
        <authorList>
            <person name="Baroncelli R."/>
        </authorList>
    </citation>
    <scope>NUCLEOTIDE SEQUENCE</scope>
    <source>
        <strain evidence="1">IMI 304802</strain>
    </source>
</reference>
<proteinExistence type="predicted"/>
<dbReference type="AlphaFoldDB" id="A0AAI9UJ43"/>
<gene>
    <name evidence="1" type="ORF">CCUS01_09618</name>
</gene>
<protein>
    <submittedName>
        <fullName evidence="1">Uncharacterized protein</fullName>
    </submittedName>
</protein>
<name>A0AAI9UJ43_9PEZI</name>
<evidence type="ECO:0000313" key="1">
    <source>
        <dbReference type="EMBL" id="KAK1457969.1"/>
    </source>
</evidence>
<organism evidence="1 2">
    <name type="scientific">Colletotrichum cuscutae</name>
    <dbReference type="NCBI Taxonomy" id="1209917"/>
    <lineage>
        <taxon>Eukaryota</taxon>
        <taxon>Fungi</taxon>
        <taxon>Dikarya</taxon>
        <taxon>Ascomycota</taxon>
        <taxon>Pezizomycotina</taxon>
        <taxon>Sordariomycetes</taxon>
        <taxon>Hypocreomycetidae</taxon>
        <taxon>Glomerellales</taxon>
        <taxon>Glomerellaceae</taxon>
        <taxon>Colletotrichum</taxon>
        <taxon>Colletotrichum acutatum species complex</taxon>
    </lineage>
</organism>
<accession>A0AAI9UJ43</accession>
<comment type="caution">
    <text evidence="1">The sequence shown here is derived from an EMBL/GenBank/DDBJ whole genome shotgun (WGS) entry which is preliminary data.</text>
</comment>
<keyword evidence="2" id="KW-1185">Reference proteome</keyword>
<evidence type="ECO:0000313" key="2">
    <source>
        <dbReference type="Proteomes" id="UP001239213"/>
    </source>
</evidence>
<dbReference type="Proteomes" id="UP001239213">
    <property type="component" value="Unassembled WGS sequence"/>
</dbReference>